<evidence type="ECO:0000256" key="8">
    <source>
        <dbReference type="ARBA" id="ARBA00023163"/>
    </source>
</evidence>
<dbReference type="InterPro" id="IPR011006">
    <property type="entry name" value="CheY-like_superfamily"/>
</dbReference>
<gene>
    <name evidence="12" type="ORF">FVP33_08140</name>
</gene>
<feature type="domain" description="Response regulatory" evidence="11">
    <location>
        <begin position="3"/>
        <end position="123"/>
    </location>
</feature>
<dbReference type="SUPFAM" id="SSF46785">
    <property type="entry name" value="Winged helix' DNA-binding domain"/>
    <property type="match status" value="1"/>
</dbReference>
<evidence type="ECO:0000256" key="1">
    <source>
        <dbReference type="ARBA" id="ARBA00004496"/>
    </source>
</evidence>
<dbReference type="InterPro" id="IPR024187">
    <property type="entry name" value="Sig_transdc_resp-reg_cit/mal"/>
</dbReference>
<keyword evidence="6 9" id="KW-0238">DNA-binding</keyword>
<dbReference type="InterPro" id="IPR051271">
    <property type="entry name" value="2C-system_Tx_regulators"/>
</dbReference>
<keyword evidence="13" id="KW-1185">Reference proteome</keyword>
<dbReference type="PROSITE" id="PS50110">
    <property type="entry name" value="RESPONSE_REGULATORY"/>
    <property type="match status" value="1"/>
</dbReference>
<name>A0A5C8UV71_9MICO</name>
<evidence type="ECO:0000313" key="12">
    <source>
        <dbReference type="EMBL" id="TXN31499.1"/>
    </source>
</evidence>
<keyword evidence="7 9" id="KW-0010">Activator</keyword>
<comment type="caution">
    <text evidence="12">The sequence shown here is derived from an EMBL/GenBank/DDBJ whole genome shotgun (WGS) entry which is preliminary data.</text>
</comment>
<keyword evidence="5 9" id="KW-0805">Transcription regulation</keyword>
<keyword evidence="8 9" id="KW-0804">Transcription</keyword>
<dbReference type="SMART" id="SM00448">
    <property type="entry name" value="REC"/>
    <property type="match status" value="1"/>
</dbReference>
<dbReference type="InterPro" id="IPR005471">
    <property type="entry name" value="Tscrpt_reg_IclR_N"/>
</dbReference>
<proteinExistence type="predicted"/>
<evidence type="ECO:0000256" key="10">
    <source>
        <dbReference type="PROSITE-ProRule" id="PRU00169"/>
    </source>
</evidence>
<evidence type="ECO:0000256" key="7">
    <source>
        <dbReference type="ARBA" id="ARBA00023159"/>
    </source>
</evidence>
<dbReference type="Pfam" id="PF00072">
    <property type="entry name" value="Response_reg"/>
    <property type="match status" value="1"/>
</dbReference>
<sequence length="228" mass="24291">MIRTLVVEDDALTAEAHAAYLGRLDGFEVAGVVASLTEALAAIRAAPGGGPIDLVLLDMNLPDGRGIDLARRLRATGVAVDIIAITAVRDIEVVHTAISVGIVQYLIKPFSFATFAAKLGTYLDYRRRLEAASSSATQSDVDGMIASLRSPVDLPIPKGLAGATLEAVLEHVRSADRALSAAELAEPLHLSRVTARRYLEHLAEAGQVTRSPRYGTPGRPELEYRWAG</sequence>
<dbReference type="SUPFAM" id="SSF52172">
    <property type="entry name" value="CheY-like"/>
    <property type="match status" value="1"/>
</dbReference>
<dbReference type="EMBL" id="VRMG01000005">
    <property type="protein sequence ID" value="TXN31499.1"/>
    <property type="molecule type" value="Genomic_DNA"/>
</dbReference>
<evidence type="ECO:0000313" key="13">
    <source>
        <dbReference type="Proteomes" id="UP000321379"/>
    </source>
</evidence>
<dbReference type="GO" id="GO:0000156">
    <property type="term" value="F:phosphorelay response regulator activity"/>
    <property type="evidence" value="ECO:0007669"/>
    <property type="project" value="TreeGrafter"/>
</dbReference>
<accession>A0A5C8UV71</accession>
<keyword evidence="2 9" id="KW-0963">Cytoplasm</keyword>
<evidence type="ECO:0000256" key="5">
    <source>
        <dbReference type="ARBA" id="ARBA00023015"/>
    </source>
</evidence>
<protein>
    <recommendedName>
        <fullName evidence="9">Transcriptional regulatory protein</fullName>
    </recommendedName>
</protein>
<dbReference type="GO" id="GO:0005737">
    <property type="term" value="C:cytoplasm"/>
    <property type="evidence" value="ECO:0007669"/>
    <property type="project" value="UniProtKB-SubCell"/>
</dbReference>
<dbReference type="AlphaFoldDB" id="A0A5C8UV71"/>
<evidence type="ECO:0000259" key="11">
    <source>
        <dbReference type="PROSITE" id="PS50110"/>
    </source>
</evidence>
<evidence type="ECO:0000256" key="2">
    <source>
        <dbReference type="ARBA" id="ARBA00022490"/>
    </source>
</evidence>
<dbReference type="Gene3D" id="1.10.10.10">
    <property type="entry name" value="Winged helix-like DNA-binding domain superfamily/Winged helix DNA-binding domain"/>
    <property type="match status" value="1"/>
</dbReference>
<organism evidence="12 13">
    <name type="scientific">Lacisediminihabitans profunda</name>
    <dbReference type="NCBI Taxonomy" id="2594790"/>
    <lineage>
        <taxon>Bacteria</taxon>
        <taxon>Bacillati</taxon>
        <taxon>Actinomycetota</taxon>
        <taxon>Actinomycetes</taxon>
        <taxon>Micrococcales</taxon>
        <taxon>Microbacteriaceae</taxon>
        <taxon>Lacisediminihabitans</taxon>
    </lineage>
</organism>
<dbReference type="InterPro" id="IPR001789">
    <property type="entry name" value="Sig_transdc_resp-reg_receiver"/>
</dbReference>
<reference evidence="12 13" key="1">
    <citation type="submission" date="2019-08" db="EMBL/GenBank/DDBJ databases">
        <title>Bacterial whole genome sequence for Glaciihabitans sp. CHu50b-6-2.</title>
        <authorList>
            <person name="Jin L."/>
        </authorList>
    </citation>
    <scope>NUCLEOTIDE SEQUENCE [LARGE SCALE GENOMIC DNA]</scope>
    <source>
        <strain evidence="12 13">CHu50b-6-2</strain>
    </source>
</reference>
<dbReference type="GO" id="GO:0003700">
    <property type="term" value="F:DNA-binding transcription factor activity"/>
    <property type="evidence" value="ECO:0007669"/>
    <property type="project" value="InterPro"/>
</dbReference>
<dbReference type="Gene3D" id="3.40.50.2300">
    <property type="match status" value="1"/>
</dbReference>
<evidence type="ECO:0000256" key="9">
    <source>
        <dbReference type="PIRNR" id="PIRNR006171"/>
    </source>
</evidence>
<dbReference type="PANTHER" id="PTHR45526:SF1">
    <property type="entry name" value="TRANSCRIPTIONAL REGULATORY PROTEIN DCUR-RELATED"/>
    <property type="match status" value="1"/>
</dbReference>
<dbReference type="GO" id="GO:0003677">
    <property type="term" value="F:DNA binding"/>
    <property type="evidence" value="ECO:0007669"/>
    <property type="project" value="UniProtKB-KW"/>
</dbReference>
<feature type="modified residue" description="4-aspartylphosphate" evidence="10">
    <location>
        <position position="58"/>
    </location>
</feature>
<dbReference type="Pfam" id="PF09339">
    <property type="entry name" value="HTH_IclR"/>
    <property type="match status" value="1"/>
</dbReference>
<dbReference type="PIRSF" id="PIRSF006171">
    <property type="entry name" value="RR_citrat_malat"/>
    <property type="match status" value="1"/>
</dbReference>
<keyword evidence="4 9" id="KW-0902">Two-component regulatory system</keyword>
<dbReference type="RefSeq" id="WP_147783086.1">
    <property type="nucleotide sequence ID" value="NZ_VRMG01000005.1"/>
</dbReference>
<dbReference type="InterPro" id="IPR036390">
    <property type="entry name" value="WH_DNA-bd_sf"/>
</dbReference>
<dbReference type="PANTHER" id="PTHR45526">
    <property type="entry name" value="TRANSCRIPTIONAL REGULATORY PROTEIN DPIA"/>
    <property type="match status" value="1"/>
</dbReference>
<dbReference type="Proteomes" id="UP000321379">
    <property type="component" value="Unassembled WGS sequence"/>
</dbReference>
<evidence type="ECO:0000256" key="3">
    <source>
        <dbReference type="ARBA" id="ARBA00022553"/>
    </source>
</evidence>
<dbReference type="InterPro" id="IPR036388">
    <property type="entry name" value="WH-like_DNA-bd_sf"/>
</dbReference>
<evidence type="ECO:0000256" key="4">
    <source>
        <dbReference type="ARBA" id="ARBA00023012"/>
    </source>
</evidence>
<comment type="subcellular location">
    <subcellularLocation>
        <location evidence="1 9">Cytoplasm</location>
    </subcellularLocation>
</comment>
<keyword evidence="3 10" id="KW-0597">Phosphoprotein</keyword>
<evidence type="ECO:0000256" key="6">
    <source>
        <dbReference type="ARBA" id="ARBA00023125"/>
    </source>
</evidence>